<evidence type="ECO:0000313" key="5">
    <source>
        <dbReference type="Proteomes" id="UP000615003"/>
    </source>
</evidence>
<proteinExistence type="predicted"/>
<evidence type="ECO:0000313" key="4">
    <source>
        <dbReference type="Proteomes" id="UP000238288"/>
    </source>
</evidence>
<reference evidence="2 5" key="1">
    <citation type="submission" date="2015-06" db="EMBL/GenBank/DDBJ databases">
        <title>Genome sequence of Pseudoalteromonas carrageenovora.</title>
        <authorList>
            <person name="Xie B.-B."/>
            <person name="Rong J.-C."/>
            <person name="Qin Q.-L."/>
            <person name="Zhang Y.-Z."/>
        </authorList>
    </citation>
    <scope>NUCLEOTIDE SEQUENCE [LARGE SCALE GENOMIC DNA]</scope>
    <source>
        <strain evidence="2 5">IAM 12662</strain>
    </source>
</reference>
<feature type="transmembrane region" description="Helical" evidence="1">
    <location>
        <begin position="45"/>
        <end position="66"/>
    </location>
</feature>
<evidence type="ECO:0000256" key="1">
    <source>
        <dbReference type="SAM" id="Phobius"/>
    </source>
</evidence>
<dbReference type="OrthoDB" id="5706484at2"/>
<dbReference type="EMBL" id="LT965928">
    <property type="protein sequence ID" value="SOU40441.1"/>
    <property type="molecule type" value="Genomic_DNA"/>
</dbReference>
<name>A0A2K4X7Y9_PSEVC</name>
<protein>
    <submittedName>
        <fullName evidence="3">Uncharacterized protein</fullName>
    </submittedName>
</protein>
<evidence type="ECO:0000313" key="3">
    <source>
        <dbReference type="EMBL" id="SOU40441.1"/>
    </source>
</evidence>
<sequence>MNLDNIKNTWQQQNSVNESAITINQSLLSETKVNKQMKELNTMKWARIIESAAFFFIIVLLGQYIANNFSVSAPSISALILSVFSIVGLAGNIGQIVHISNIDYAKPISQLQKDIYRLCSHKLQLTKLLLMSAPFYMAYVFIGFDVLFEIDLFAHLEQHMIWFYSVSSLLLLIVTSCVLAKLNYTNIKAPWVKRTIAFIVGERLVNMAQFINNVESTDS</sequence>
<organism evidence="3 4">
    <name type="scientific">Pseudoalteromonas carrageenovora IAM 12662</name>
    <dbReference type="NCBI Taxonomy" id="1314868"/>
    <lineage>
        <taxon>Bacteria</taxon>
        <taxon>Pseudomonadati</taxon>
        <taxon>Pseudomonadota</taxon>
        <taxon>Gammaproteobacteria</taxon>
        <taxon>Alteromonadales</taxon>
        <taxon>Pseudoalteromonadaceae</taxon>
        <taxon>Pseudoalteromonas</taxon>
    </lineage>
</organism>
<feature type="transmembrane region" description="Helical" evidence="1">
    <location>
        <begin position="125"/>
        <end position="148"/>
    </location>
</feature>
<reference evidence="3 4" key="2">
    <citation type="submission" date="2017-11" db="EMBL/GenBank/DDBJ databases">
        <authorList>
            <person name="Han C.G."/>
        </authorList>
    </citation>
    <scope>NUCLEOTIDE SEQUENCE [LARGE SCALE GENOMIC DNA]</scope>
    <source>
        <strain evidence="4">ATCC 43555</strain>
        <strain evidence="3">ATCC43555</strain>
    </source>
</reference>
<keyword evidence="1" id="KW-0812">Transmembrane</keyword>
<feature type="transmembrane region" description="Helical" evidence="1">
    <location>
        <begin position="78"/>
        <end position="104"/>
    </location>
</feature>
<accession>A0A2K4X7Y9</accession>
<gene>
    <name evidence="3" type="ORF">PCAR9_A20882</name>
    <name evidence="2" type="ORF">PCARR_a1015</name>
</gene>
<dbReference type="Proteomes" id="UP000615003">
    <property type="component" value="Unassembled WGS sequence"/>
</dbReference>
<feature type="transmembrane region" description="Helical" evidence="1">
    <location>
        <begin position="160"/>
        <end position="184"/>
    </location>
</feature>
<dbReference type="AlphaFoldDB" id="A0A2K4X7Y9"/>
<dbReference type="EMBL" id="AQGW01000018">
    <property type="protein sequence ID" value="MBE0382659.1"/>
    <property type="molecule type" value="Genomic_DNA"/>
</dbReference>
<dbReference type="Proteomes" id="UP000238288">
    <property type="component" value="Chromosome PCAR9a"/>
</dbReference>
<keyword evidence="1" id="KW-1133">Transmembrane helix</keyword>
<keyword evidence="1" id="KW-0472">Membrane</keyword>
<evidence type="ECO:0000313" key="2">
    <source>
        <dbReference type="EMBL" id="MBE0382659.1"/>
    </source>
</evidence>
<keyword evidence="5" id="KW-1185">Reference proteome</keyword>
<dbReference type="GeneID" id="93663099"/>
<dbReference type="RefSeq" id="WP_104642344.1">
    <property type="nucleotide sequence ID" value="NZ_AQGW01000018.1"/>
</dbReference>